<feature type="domain" description="Leucine-rich repeat-containing N-terminal plant-type" evidence="13">
    <location>
        <begin position="35"/>
        <end position="72"/>
    </location>
</feature>
<accession>A0AAD4VG51</accession>
<organism evidence="15 16">
    <name type="scientific">Prunus dulcis</name>
    <name type="common">Almond</name>
    <name type="synonym">Amygdalus dulcis</name>
    <dbReference type="NCBI Taxonomy" id="3755"/>
    <lineage>
        <taxon>Eukaryota</taxon>
        <taxon>Viridiplantae</taxon>
        <taxon>Streptophyta</taxon>
        <taxon>Embryophyta</taxon>
        <taxon>Tracheophyta</taxon>
        <taxon>Spermatophyta</taxon>
        <taxon>Magnoliopsida</taxon>
        <taxon>eudicotyledons</taxon>
        <taxon>Gunneridae</taxon>
        <taxon>Pentapetalae</taxon>
        <taxon>rosids</taxon>
        <taxon>fabids</taxon>
        <taxon>Rosales</taxon>
        <taxon>Rosaceae</taxon>
        <taxon>Amygdaloideae</taxon>
        <taxon>Amygdaleae</taxon>
        <taxon>Prunus</taxon>
    </lineage>
</organism>
<protein>
    <recommendedName>
        <fullName evidence="17">Leucine-rich repeat-containing N-terminal plant-type domain-containing protein</fullName>
    </recommendedName>
</protein>
<feature type="signal peptide" evidence="12">
    <location>
        <begin position="1"/>
        <end position="28"/>
    </location>
</feature>
<name>A0AAD4VG51_PRUDU</name>
<proteinExistence type="predicted"/>
<comment type="caution">
    <text evidence="15">The sequence shown here is derived from an EMBL/GenBank/DDBJ whole genome shotgun (WGS) entry which is preliminary data.</text>
</comment>
<evidence type="ECO:0000256" key="6">
    <source>
        <dbReference type="ARBA" id="ARBA00022741"/>
    </source>
</evidence>
<evidence type="ECO:0000259" key="13">
    <source>
        <dbReference type="Pfam" id="PF08263"/>
    </source>
</evidence>
<evidence type="ECO:0000256" key="11">
    <source>
        <dbReference type="ARBA" id="ARBA00023180"/>
    </source>
</evidence>
<keyword evidence="6" id="KW-0547">Nucleotide-binding</keyword>
<evidence type="ECO:0000256" key="4">
    <source>
        <dbReference type="ARBA" id="ARBA00022729"/>
    </source>
</evidence>
<feature type="domain" description="Disease resistance R13L4/SHOC-2-like LRR" evidence="14">
    <location>
        <begin position="171"/>
        <end position="299"/>
    </location>
</feature>
<gene>
    <name evidence="15" type="ORF">L3X38_032791</name>
</gene>
<dbReference type="GO" id="GO:0016020">
    <property type="term" value="C:membrane"/>
    <property type="evidence" value="ECO:0007669"/>
    <property type="project" value="UniProtKB-SubCell"/>
</dbReference>
<evidence type="ECO:0000256" key="3">
    <source>
        <dbReference type="ARBA" id="ARBA00022692"/>
    </source>
</evidence>
<dbReference type="Pfam" id="PF08263">
    <property type="entry name" value="LRRNT_2"/>
    <property type="match status" value="1"/>
</dbReference>
<dbReference type="InterPro" id="IPR001611">
    <property type="entry name" value="Leu-rich_rpt"/>
</dbReference>
<feature type="chain" id="PRO_5042043404" description="Leucine-rich repeat-containing N-terminal plant-type domain-containing protein" evidence="12">
    <location>
        <begin position="29"/>
        <end position="360"/>
    </location>
</feature>
<keyword evidence="3" id="KW-0812">Transmembrane</keyword>
<keyword evidence="4 12" id="KW-0732">Signal</keyword>
<dbReference type="PANTHER" id="PTHR48009">
    <property type="entry name" value="LEUCINE-RICH REPEAT (LRR) FAMILY PROTEIN"/>
    <property type="match status" value="1"/>
</dbReference>
<evidence type="ECO:0000259" key="14">
    <source>
        <dbReference type="Pfam" id="PF23598"/>
    </source>
</evidence>
<evidence type="ECO:0000256" key="2">
    <source>
        <dbReference type="ARBA" id="ARBA00022614"/>
    </source>
</evidence>
<dbReference type="PANTHER" id="PTHR48009:SF16">
    <property type="entry name" value="LEUCINE-RICH REPEAT-CONTAINING N-TERMINAL PLANT-TYPE DOMAIN-CONTAINING PROTEIN"/>
    <property type="match status" value="1"/>
</dbReference>
<evidence type="ECO:0000313" key="15">
    <source>
        <dbReference type="EMBL" id="KAI5323719.1"/>
    </source>
</evidence>
<evidence type="ECO:0000256" key="8">
    <source>
        <dbReference type="ARBA" id="ARBA00022989"/>
    </source>
</evidence>
<keyword evidence="16" id="KW-1185">Reference proteome</keyword>
<evidence type="ECO:0000256" key="10">
    <source>
        <dbReference type="ARBA" id="ARBA00023170"/>
    </source>
</evidence>
<keyword evidence="8" id="KW-1133">Transmembrane helix</keyword>
<dbReference type="InterPro" id="IPR032675">
    <property type="entry name" value="LRR_dom_sf"/>
</dbReference>
<sequence length="360" mass="39929">MERSCFLLSITFLLVLQLQCSSLGTVGAAQTNITTDQSALLALKSHITSDPHNILVNGSTTTSVCHWVGVTCGARRLRVSVLNLSYMGLFGTIPPPLGNLSFLVELDLRNNSFHGTLPKELSYLRRLKLISFRFNNFMGSIPSWFGSFPKLQTFSLRGNQFSGSIPTTIFNLSTLQVIDLNFNRLSGAIPRKIGNLTMLKWIHLDSNNFNEIPKEIGFLDHVEELYVQYNALKGPVPVVIFNMSSWTTLTLYGNNLSGGLPDNICQLLPSLQHLNLGRNHGSIPKNIGNLTMVKEMGLDYNILTAVAIHPSLTPRFTSTRFGQKVLAMATATYPPPPPYYKLYKDYLQDPKSALEPPSPI</sequence>
<dbReference type="InterPro" id="IPR053213">
    <property type="entry name" value="RLP29"/>
</dbReference>
<keyword evidence="2" id="KW-0433">Leucine-rich repeat</keyword>
<dbReference type="EMBL" id="JAJFAZ020000006">
    <property type="protein sequence ID" value="KAI5323719.1"/>
    <property type="molecule type" value="Genomic_DNA"/>
</dbReference>
<keyword evidence="10" id="KW-0675">Receptor</keyword>
<dbReference type="Proteomes" id="UP001054821">
    <property type="component" value="Chromosome 6"/>
</dbReference>
<evidence type="ECO:0000256" key="1">
    <source>
        <dbReference type="ARBA" id="ARBA00004479"/>
    </source>
</evidence>
<reference evidence="15 16" key="1">
    <citation type="journal article" date="2022" name="G3 (Bethesda)">
        <title>Whole-genome sequence and methylome profiling of the almond [Prunus dulcis (Mill.) D.A. Webb] cultivar 'Nonpareil'.</title>
        <authorList>
            <person name="D'Amico-Willman K.M."/>
            <person name="Ouma W.Z."/>
            <person name="Meulia T."/>
            <person name="Sideli G.M."/>
            <person name="Gradziel T.M."/>
            <person name="Fresnedo-Ramirez J."/>
        </authorList>
    </citation>
    <scope>NUCLEOTIDE SEQUENCE [LARGE SCALE GENOMIC DNA]</scope>
    <source>
        <strain evidence="15">Clone GOH B32 T37-40</strain>
    </source>
</reference>
<evidence type="ECO:0000256" key="5">
    <source>
        <dbReference type="ARBA" id="ARBA00022737"/>
    </source>
</evidence>
<keyword evidence="7" id="KW-0067">ATP-binding</keyword>
<evidence type="ECO:0000313" key="16">
    <source>
        <dbReference type="Proteomes" id="UP001054821"/>
    </source>
</evidence>
<evidence type="ECO:0000256" key="12">
    <source>
        <dbReference type="SAM" id="SignalP"/>
    </source>
</evidence>
<dbReference type="GO" id="GO:0005524">
    <property type="term" value="F:ATP binding"/>
    <property type="evidence" value="ECO:0007669"/>
    <property type="project" value="UniProtKB-KW"/>
</dbReference>
<dbReference type="SUPFAM" id="SSF52058">
    <property type="entry name" value="L domain-like"/>
    <property type="match status" value="1"/>
</dbReference>
<dbReference type="FunFam" id="3.80.10.10:FF:000101">
    <property type="entry name" value="LRR receptor-like serine/threonine-protein kinase ERECTA"/>
    <property type="match status" value="1"/>
</dbReference>
<dbReference type="Gene3D" id="3.80.10.10">
    <property type="entry name" value="Ribonuclease Inhibitor"/>
    <property type="match status" value="2"/>
</dbReference>
<dbReference type="Pfam" id="PF00560">
    <property type="entry name" value="LRR_1"/>
    <property type="match status" value="2"/>
</dbReference>
<keyword evidence="11" id="KW-0325">Glycoprotein</keyword>
<dbReference type="InterPro" id="IPR055414">
    <property type="entry name" value="LRR_R13L4/SHOC2-like"/>
</dbReference>
<evidence type="ECO:0000256" key="7">
    <source>
        <dbReference type="ARBA" id="ARBA00022840"/>
    </source>
</evidence>
<dbReference type="InterPro" id="IPR003591">
    <property type="entry name" value="Leu-rich_rpt_typical-subtyp"/>
</dbReference>
<keyword evidence="5" id="KW-0677">Repeat</keyword>
<dbReference type="Pfam" id="PF23598">
    <property type="entry name" value="LRR_14"/>
    <property type="match status" value="1"/>
</dbReference>
<keyword evidence="9" id="KW-0472">Membrane</keyword>
<comment type="subcellular location">
    <subcellularLocation>
        <location evidence="1">Membrane</location>
        <topology evidence="1">Single-pass type I membrane protein</topology>
    </subcellularLocation>
</comment>
<dbReference type="AlphaFoldDB" id="A0AAD4VG51"/>
<dbReference type="SMART" id="SM00369">
    <property type="entry name" value="LRR_TYP"/>
    <property type="match status" value="5"/>
</dbReference>
<evidence type="ECO:0008006" key="17">
    <source>
        <dbReference type="Google" id="ProtNLM"/>
    </source>
</evidence>
<dbReference type="InterPro" id="IPR013210">
    <property type="entry name" value="LRR_N_plant-typ"/>
</dbReference>
<evidence type="ECO:0000256" key="9">
    <source>
        <dbReference type="ARBA" id="ARBA00023136"/>
    </source>
</evidence>